<proteinExistence type="predicted"/>
<organism evidence="2 3">
    <name type="scientific">Alteromonas gracilis</name>
    <dbReference type="NCBI Taxonomy" id="1479524"/>
    <lineage>
        <taxon>Bacteria</taxon>
        <taxon>Pseudomonadati</taxon>
        <taxon>Pseudomonadota</taxon>
        <taxon>Gammaproteobacteria</taxon>
        <taxon>Alteromonadales</taxon>
        <taxon>Alteromonadaceae</taxon>
        <taxon>Alteromonas/Salinimonas group</taxon>
        <taxon>Alteromonas</taxon>
    </lineage>
</organism>
<protein>
    <recommendedName>
        <fullName evidence="4">Lipoprotein</fullName>
    </recommendedName>
</protein>
<evidence type="ECO:0000256" key="1">
    <source>
        <dbReference type="SAM" id="MobiDB-lite"/>
    </source>
</evidence>
<accession>A0ABX5CPE6</accession>
<dbReference type="EMBL" id="PVNO01000024">
    <property type="protein sequence ID" value="PRO69283.1"/>
    <property type="molecule type" value="Genomic_DNA"/>
</dbReference>
<gene>
    <name evidence="2" type="ORF">C6Y39_07135</name>
</gene>
<dbReference type="PROSITE" id="PS51257">
    <property type="entry name" value="PROKAR_LIPOPROTEIN"/>
    <property type="match status" value="1"/>
</dbReference>
<reference evidence="3" key="1">
    <citation type="journal article" date="2020" name="Int. J. Syst. Evol. Microbiol.">
        <title>Alteromonas alba sp. nov., a marine bacterium isolated from the seawater of the West Pacific Ocean.</title>
        <authorList>
            <person name="Sun C."/>
            <person name="Wu Y.-H."/>
            <person name="Xamxidin M."/>
            <person name="Cheng H."/>
            <person name="Xu X.-W."/>
        </authorList>
    </citation>
    <scope>NUCLEOTIDE SEQUENCE [LARGE SCALE GENOMIC DNA]</scope>
    <source>
        <strain evidence="3">9a2</strain>
    </source>
</reference>
<keyword evidence="3" id="KW-1185">Reference proteome</keyword>
<name>A0ABX5CPE6_9ALTE</name>
<dbReference type="Proteomes" id="UP000239539">
    <property type="component" value="Unassembled WGS sequence"/>
</dbReference>
<evidence type="ECO:0008006" key="4">
    <source>
        <dbReference type="Google" id="ProtNLM"/>
    </source>
</evidence>
<comment type="caution">
    <text evidence="2">The sequence shown here is derived from an EMBL/GenBank/DDBJ whole genome shotgun (WGS) entry which is preliminary data.</text>
</comment>
<evidence type="ECO:0000313" key="3">
    <source>
        <dbReference type="Proteomes" id="UP000239539"/>
    </source>
</evidence>
<feature type="region of interest" description="Disordered" evidence="1">
    <location>
        <begin position="28"/>
        <end position="64"/>
    </location>
</feature>
<feature type="compositionally biased region" description="Basic and acidic residues" evidence="1">
    <location>
        <begin position="37"/>
        <end position="49"/>
    </location>
</feature>
<evidence type="ECO:0000313" key="2">
    <source>
        <dbReference type="EMBL" id="PRO69283.1"/>
    </source>
</evidence>
<dbReference type="RefSeq" id="WP_105930605.1">
    <property type="nucleotide sequence ID" value="NZ_PVNO01000024.1"/>
</dbReference>
<sequence>MKFVTKLSIFITVLALVSGCVSKREIDSQTRIPSQPNREEAIKSDDKTPVKGVEGTDNEDNGETVDAQKPIIGLVINAKKFPTHTHIGTTKFNNFTKEYNYDWQLHDTVFTIFEKAIEQGNRFDVVDISSTVESTGTLDFVKSEDGNMVFNNNLASMRKSLLDKGITRIIVIKEAPTVAITECGTYGCSEHKSNGFGLFTRSFLGTDYYVASASFDVSIEGLDEPIDLTALPDFAQFNDDEFKNKRIEEFETPVDFDDVTNEELAPIRSTIVDYFEGLAKKVSMNLSRQ</sequence>